<evidence type="ECO:0000313" key="1">
    <source>
        <dbReference type="EMBL" id="EOY15930.1"/>
    </source>
</evidence>
<name>A0A061FF20_THECC</name>
<gene>
    <name evidence="1" type="ORF">TCM_034852</name>
</gene>
<dbReference type="Proteomes" id="UP000026915">
    <property type="component" value="Chromosome 8"/>
</dbReference>
<accession>A0A061FF20</accession>
<dbReference type="AlphaFoldDB" id="A0A061FF20"/>
<evidence type="ECO:0000313" key="2">
    <source>
        <dbReference type="Proteomes" id="UP000026915"/>
    </source>
</evidence>
<dbReference type="HOGENOM" id="CLU_2745198_0_0_1"/>
<proteinExistence type="predicted"/>
<sequence length="71" mass="8320">MISSFFINFTLNFCNAHRLCPNGMILSFHLFFFALAAWGEDGFCFPTLYYNILISPHFQVELWAAKKLFFV</sequence>
<organism evidence="1 2">
    <name type="scientific">Theobroma cacao</name>
    <name type="common">Cacao</name>
    <name type="synonym">Cocoa</name>
    <dbReference type="NCBI Taxonomy" id="3641"/>
    <lineage>
        <taxon>Eukaryota</taxon>
        <taxon>Viridiplantae</taxon>
        <taxon>Streptophyta</taxon>
        <taxon>Embryophyta</taxon>
        <taxon>Tracheophyta</taxon>
        <taxon>Spermatophyta</taxon>
        <taxon>Magnoliopsida</taxon>
        <taxon>eudicotyledons</taxon>
        <taxon>Gunneridae</taxon>
        <taxon>Pentapetalae</taxon>
        <taxon>rosids</taxon>
        <taxon>malvids</taxon>
        <taxon>Malvales</taxon>
        <taxon>Malvaceae</taxon>
        <taxon>Byttnerioideae</taxon>
        <taxon>Theobroma</taxon>
    </lineage>
</organism>
<protein>
    <submittedName>
        <fullName evidence="1">Uncharacterized protein</fullName>
    </submittedName>
</protein>
<keyword evidence="2" id="KW-1185">Reference proteome</keyword>
<reference evidence="1 2" key="1">
    <citation type="journal article" date="2013" name="Genome Biol.">
        <title>The genome sequence of the most widely cultivated cacao type and its use to identify candidate genes regulating pod color.</title>
        <authorList>
            <person name="Motamayor J.C."/>
            <person name="Mockaitis K."/>
            <person name="Schmutz J."/>
            <person name="Haiminen N."/>
            <person name="Iii D.L."/>
            <person name="Cornejo O."/>
            <person name="Findley S.D."/>
            <person name="Zheng P."/>
            <person name="Utro F."/>
            <person name="Royaert S."/>
            <person name="Saski C."/>
            <person name="Jenkins J."/>
            <person name="Podicheti R."/>
            <person name="Zhao M."/>
            <person name="Scheffler B.E."/>
            <person name="Stack J.C."/>
            <person name="Feltus F.A."/>
            <person name="Mustiga G.M."/>
            <person name="Amores F."/>
            <person name="Phillips W."/>
            <person name="Marelli J.P."/>
            <person name="May G.D."/>
            <person name="Shapiro H."/>
            <person name="Ma J."/>
            <person name="Bustamante C.D."/>
            <person name="Schnell R.J."/>
            <person name="Main D."/>
            <person name="Gilbert D."/>
            <person name="Parida L."/>
            <person name="Kuhn D.N."/>
        </authorList>
    </citation>
    <scope>NUCLEOTIDE SEQUENCE [LARGE SCALE GENOMIC DNA]</scope>
    <source>
        <strain evidence="2">cv. Matina 1-6</strain>
    </source>
</reference>
<dbReference type="EMBL" id="CM001886">
    <property type="protein sequence ID" value="EOY15930.1"/>
    <property type="molecule type" value="Genomic_DNA"/>
</dbReference>
<dbReference type="InParanoid" id="A0A061FF20"/>
<dbReference type="Gramene" id="EOY15930">
    <property type="protein sequence ID" value="EOY15930"/>
    <property type="gene ID" value="TCM_034852"/>
</dbReference>